<dbReference type="Pfam" id="PF14278">
    <property type="entry name" value="TetR_C_8"/>
    <property type="match status" value="1"/>
</dbReference>
<evidence type="ECO:0000256" key="2">
    <source>
        <dbReference type="PROSITE-ProRule" id="PRU00335"/>
    </source>
</evidence>
<organism evidence="4 5">
    <name type="scientific">Devosia ureilytica</name>
    <dbReference type="NCBI Taxonomy" id="2952754"/>
    <lineage>
        <taxon>Bacteria</taxon>
        <taxon>Pseudomonadati</taxon>
        <taxon>Pseudomonadota</taxon>
        <taxon>Alphaproteobacteria</taxon>
        <taxon>Hyphomicrobiales</taxon>
        <taxon>Devosiaceae</taxon>
        <taxon>Devosia</taxon>
    </lineage>
</organism>
<dbReference type="EMBL" id="JAMWDU010000005">
    <property type="protein sequence ID" value="MCP8888252.1"/>
    <property type="molecule type" value="Genomic_DNA"/>
</dbReference>
<feature type="DNA-binding region" description="H-T-H motif" evidence="2">
    <location>
        <begin position="53"/>
        <end position="72"/>
    </location>
</feature>
<reference evidence="4" key="1">
    <citation type="submission" date="2022-06" db="EMBL/GenBank/DDBJ databases">
        <title>Devosia sp. XJ19-45 genome assembly.</title>
        <authorList>
            <person name="Li B."/>
            <person name="Cai M."/>
            <person name="Nie G."/>
            <person name="Li W."/>
        </authorList>
    </citation>
    <scope>NUCLEOTIDE SEQUENCE</scope>
    <source>
        <strain evidence="4">XJ19-45</strain>
    </source>
</reference>
<evidence type="ECO:0000313" key="4">
    <source>
        <dbReference type="EMBL" id="MCP8888252.1"/>
    </source>
</evidence>
<dbReference type="InterPro" id="IPR050624">
    <property type="entry name" value="HTH-type_Tx_Regulator"/>
</dbReference>
<dbReference type="PANTHER" id="PTHR43479:SF7">
    <property type="entry name" value="TETR-FAMILY TRANSCRIPTIONAL REGULATOR"/>
    <property type="match status" value="1"/>
</dbReference>
<dbReference type="Pfam" id="PF00440">
    <property type="entry name" value="TetR_N"/>
    <property type="match status" value="1"/>
</dbReference>
<feature type="domain" description="HTH tetR-type" evidence="3">
    <location>
        <begin position="30"/>
        <end position="90"/>
    </location>
</feature>
<comment type="caution">
    <text evidence="4">The sequence shown here is derived from an EMBL/GenBank/DDBJ whole genome shotgun (WGS) entry which is preliminary data.</text>
</comment>
<accession>A0A9Q4AQH5</accession>
<dbReference type="RefSeq" id="WP_254675312.1">
    <property type="nucleotide sequence ID" value="NZ_JAMWDU010000005.1"/>
</dbReference>
<evidence type="ECO:0000313" key="5">
    <source>
        <dbReference type="Proteomes" id="UP001060275"/>
    </source>
</evidence>
<dbReference type="InterPro" id="IPR039532">
    <property type="entry name" value="TetR_C_Firmicutes"/>
</dbReference>
<dbReference type="AlphaFoldDB" id="A0A9Q4AQH5"/>
<gene>
    <name evidence="4" type="ORF">NF348_14110</name>
</gene>
<keyword evidence="1 2" id="KW-0238">DNA-binding</keyword>
<dbReference type="PANTHER" id="PTHR43479">
    <property type="entry name" value="ACREF/ENVCD OPERON REPRESSOR-RELATED"/>
    <property type="match status" value="1"/>
</dbReference>
<evidence type="ECO:0000259" key="3">
    <source>
        <dbReference type="PROSITE" id="PS50977"/>
    </source>
</evidence>
<dbReference type="SUPFAM" id="SSF46689">
    <property type="entry name" value="Homeodomain-like"/>
    <property type="match status" value="1"/>
</dbReference>
<dbReference type="Gene3D" id="1.10.357.10">
    <property type="entry name" value="Tetracycline Repressor, domain 2"/>
    <property type="match status" value="1"/>
</dbReference>
<dbReference type="PROSITE" id="PS50977">
    <property type="entry name" value="HTH_TETR_2"/>
    <property type="match status" value="1"/>
</dbReference>
<keyword evidence="5" id="KW-1185">Reference proteome</keyword>
<dbReference type="GO" id="GO:0003677">
    <property type="term" value="F:DNA binding"/>
    <property type="evidence" value="ECO:0007669"/>
    <property type="project" value="UniProtKB-UniRule"/>
</dbReference>
<proteinExistence type="predicted"/>
<name>A0A9Q4AQH5_9HYPH</name>
<dbReference type="InterPro" id="IPR001647">
    <property type="entry name" value="HTH_TetR"/>
</dbReference>
<sequence length="214" mass="23592">MSDTEHWPGFDREKSAQVLVAGGLTDRRARRTRQSLHETLMRLTVERGYDELSVADIAAAANVGRSTFYAHFTDKDDLLRSAMGTLRAALVQEHAAAGIDGTDLDRMLGFSAFMTAHLAEQHVLYRALMRGRAGPILLDLIRHALCDIVRSELAPGSRSANVSLDDELSVQFVVGAYMSVLTWWLDRGAKEPPSAIEAGFRHMALNGLSRTRKA</sequence>
<dbReference type="InterPro" id="IPR009057">
    <property type="entry name" value="Homeodomain-like_sf"/>
</dbReference>
<evidence type="ECO:0000256" key="1">
    <source>
        <dbReference type="ARBA" id="ARBA00023125"/>
    </source>
</evidence>
<dbReference type="Proteomes" id="UP001060275">
    <property type="component" value="Unassembled WGS sequence"/>
</dbReference>
<protein>
    <submittedName>
        <fullName evidence="4">TetR/AcrR family transcriptional regulator</fullName>
    </submittedName>
</protein>
<dbReference type="PRINTS" id="PR00455">
    <property type="entry name" value="HTHTETR"/>
</dbReference>